<reference evidence="2 3" key="1">
    <citation type="submission" date="2023-11" db="EMBL/GenBank/DDBJ databases">
        <title>Lentzea sokolovensis, sp. nov., Lentzea kristufkii, sp. nov., and Lentzea miocenensis, sp. nov., rare actinobacteria from Sokolov Coal Basin, Miocene lacustrine sediment, Czech Republic.</title>
        <authorList>
            <person name="Lara A."/>
            <person name="Kotroba L."/>
            <person name="Nouioui I."/>
            <person name="Neumann-Schaal M."/>
            <person name="Mast Y."/>
            <person name="Chronakova A."/>
        </authorList>
    </citation>
    <scope>NUCLEOTIDE SEQUENCE [LARGE SCALE GENOMIC DNA]</scope>
    <source>
        <strain evidence="2 3">BCCO 10_0061</strain>
    </source>
</reference>
<evidence type="ECO:0000313" key="2">
    <source>
        <dbReference type="EMBL" id="MDX8141516.1"/>
    </source>
</evidence>
<dbReference type="Proteomes" id="UP001285352">
    <property type="component" value="Unassembled WGS sequence"/>
</dbReference>
<evidence type="ECO:0000256" key="1">
    <source>
        <dbReference type="SAM" id="Phobius"/>
    </source>
</evidence>
<gene>
    <name evidence="2" type="ORF">SK854_05290</name>
</gene>
<evidence type="ECO:0008006" key="4">
    <source>
        <dbReference type="Google" id="ProtNLM"/>
    </source>
</evidence>
<accession>A0ABU4UPZ7</accession>
<sequence>MSTGPRNYRSRQLRLRWHLAGPLFRLLAQAGVVAVAAVVGFAFLSIGNVINETAASVLVAVVFGVATVLQLRQAQRRQYTVGLLMNLQSTLTLSAADLWMAQRIAAHREIDDEVPAEDMQHVIALLDYYEFLSALAFRGFVEIPLLIDLRGGAMTRCYDLCRSYITKCRAEIGSELYVGLETFVDEYARHVKHRILTPVAAPPDMLDGAAPTTAG</sequence>
<dbReference type="Pfam" id="PF15956">
    <property type="entry name" value="DUF4760"/>
    <property type="match status" value="1"/>
</dbReference>
<keyword evidence="3" id="KW-1185">Reference proteome</keyword>
<protein>
    <recommendedName>
        <fullName evidence="4">DUF4760 domain-containing protein</fullName>
    </recommendedName>
</protein>
<keyword evidence="1" id="KW-0472">Membrane</keyword>
<keyword evidence="1" id="KW-0812">Transmembrane</keyword>
<feature type="transmembrane region" description="Helical" evidence="1">
    <location>
        <begin position="21"/>
        <end position="47"/>
    </location>
</feature>
<keyword evidence="1" id="KW-1133">Transmembrane helix</keyword>
<organism evidence="2 3">
    <name type="scientific">Lentzea sokolovensis</name>
    <dbReference type="NCBI Taxonomy" id="3095429"/>
    <lineage>
        <taxon>Bacteria</taxon>
        <taxon>Bacillati</taxon>
        <taxon>Actinomycetota</taxon>
        <taxon>Actinomycetes</taxon>
        <taxon>Pseudonocardiales</taxon>
        <taxon>Pseudonocardiaceae</taxon>
        <taxon>Lentzea</taxon>
    </lineage>
</organism>
<dbReference type="RefSeq" id="WP_319973841.1">
    <property type="nucleotide sequence ID" value="NZ_JAXAVU010000002.1"/>
</dbReference>
<dbReference type="InterPro" id="IPR031876">
    <property type="entry name" value="DUF4760"/>
</dbReference>
<feature type="transmembrane region" description="Helical" evidence="1">
    <location>
        <begin position="53"/>
        <end position="71"/>
    </location>
</feature>
<name>A0ABU4UPZ7_9PSEU</name>
<evidence type="ECO:0000313" key="3">
    <source>
        <dbReference type="Proteomes" id="UP001285352"/>
    </source>
</evidence>
<proteinExistence type="predicted"/>
<dbReference type="EMBL" id="JAXAVU010000002">
    <property type="protein sequence ID" value="MDX8141516.1"/>
    <property type="molecule type" value="Genomic_DNA"/>
</dbReference>
<comment type="caution">
    <text evidence="2">The sequence shown here is derived from an EMBL/GenBank/DDBJ whole genome shotgun (WGS) entry which is preliminary data.</text>
</comment>